<dbReference type="EMBL" id="SJPS01000001">
    <property type="protein sequence ID" value="TWU29756.1"/>
    <property type="molecule type" value="Genomic_DNA"/>
</dbReference>
<accession>A0A5C6D3F2</accession>
<name>A0A5C6D3F2_9BACT</name>
<protein>
    <recommendedName>
        <fullName evidence="3">Ice-binding protein C-terminal domain-containing protein</fullName>
    </recommendedName>
</protein>
<evidence type="ECO:0000313" key="4">
    <source>
        <dbReference type="EMBL" id="TWU29756.1"/>
    </source>
</evidence>
<organism evidence="4 5">
    <name type="scientific">Bythopirellula polymerisocia</name>
    <dbReference type="NCBI Taxonomy" id="2528003"/>
    <lineage>
        <taxon>Bacteria</taxon>
        <taxon>Pseudomonadati</taxon>
        <taxon>Planctomycetota</taxon>
        <taxon>Planctomycetia</taxon>
        <taxon>Pirellulales</taxon>
        <taxon>Lacipirellulaceae</taxon>
        <taxon>Bythopirellula</taxon>
    </lineage>
</organism>
<keyword evidence="2" id="KW-0732">Signal</keyword>
<dbReference type="NCBIfam" id="TIGR02595">
    <property type="entry name" value="PEP_CTERM"/>
    <property type="match status" value="1"/>
</dbReference>
<feature type="region of interest" description="Disordered" evidence="1">
    <location>
        <begin position="90"/>
        <end position="112"/>
    </location>
</feature>
<dbReference type="RefSeq" id="WP_146448981.1">
    <property type="nucleotide sequence ID" value="NZ_SJPS01000001.1"/>
</dbReference>
<evidence type="ECO:0000313" key="5">
    <source>
        <dbReference type="Proteomes" id="UP000318437"/>
    </source>
</evidence>
<dbReference type="AlphaFoldDB" id="A0A5C6D3F2"/>
<feature type="chain" id="PRO_5022749771" description="Ice-binding protein C-terminal domain-containing protein" evidence="2">
    <location>
        <begin position="37"/>
        <end position="424"/>
    </location>
</feature>
<gene>
    <name evidence="4" type="ORF">Pla144_05350</name>
</gene>
<dbReference type="Pfam" id="PF07589">
    <property type="entry name" value="PEP-CTERM"/>
    <property type="match status" value="1"/>
</dbReference>
<comment type="caution">
    <text evidence="4">The sequence shown here is derived from an EMBL/GenBank/DDBJ whole genome shotgun (WGS) entry which is preliminary data.</text>
</comment>
<feature type="signal peptide" evidence="2">
    <location>
        <begin position="1"/>
        <end position="36"/>
    </location>
</feature>
<evidence type="ECO:0000259" key="3">
    <source>
        <dbReference type="Pfam" id="PF07589"/>
    </source>
</evidence>
<reference evidence="4 5" key="1">
    <citation type="submission" date="2019-02" db="EMBL/GenBank/DDBJ databases">
        <title>Deep-cultivation of Planctomycetes and their phenomic and genomic characterization uncovers novel biology.</title>
        <authorList>
            <person name="Wiegand S."/>
            <person name="Jogler M."/>
            <person name="Boedeker C."/>
            <person name="Pinto D."/>
            <person name="Vollmers J."/>
            <person name="Rivas-Marin E."/>
            <person name="Kohn T."/>
            <person name="Peeters S.H."/>
            <person name="Heuer A."/>
            <person name="Rast P."/>
            <person name="Oberbeckmann S."/>
            <person name="Bunk B."/>
            <person name="Jeske O."/>
            <person name="Meyerdierks A."/>
            <person name="Storesund J.E."/>
            <person name="Kallscheuer N."/>
            <person name="Luecker S."/>
            <person name="Lage O.M."/>
            <person name="Pohl T."/>
            <person name="Merkel B.J."/>
            <person name="Hornburger P."/>
            <person name="Mueller R.-W."/>
            <person name="Bruemmer F."/>
            <person name="Labrenz M."/>
            <person name="Spormann A.M."/>
            <person name="Op Den Camp H."/>
            <person name="Overmann J."/>
            <person name="Amann R."/>
            <person name="Jetten M.S.M."/>
            <person name="Mascher T."/>
            <person name="Medema M.H."/>
            <person name="Devos D.P."/>
            <person name="Kaster A.-K."/>
            <person name="Ovreas L."/>
            <person name="Rohde M."/>
            <person name="Galperin M.Y."/>
            <person name="Jogler C."/>
        </authorList>
    </citation>
    <scope>NUCLEOTIDE SEQUENCE [LARGE SCALE GENOMIC DNA]</scope>
    <source>
        <strain evidence="4 5">Pla144</strain>
    </source>
</reference>
<dbReference type="InterPro" id="IPR013424">
    <property type="entry name" value="Ice-binding_C"/>
</dbReference>
<dbReference type="OrthoDB" id="229996at2"/>
<sequence precursor="true">MNHEQQIDAVRTVKSVRVFHLSAFLIVAASCQLTHAADFIVLENLSSINSRAYGVSNDGMVVAGIMRYGDPSVSEAFRWTDVSGMVGLGPLPGGDSSGAGENGRQPLSRDGSTIVGYSYDDDASYTRTAFIQNTIGGMQGIDPNPGTRATTANGVSHNGSVVIGTITTVSDDNPEPFRWTEEDGLVGLGHLAGNNATYPSDISDDGAIIVGTSIDRQSAGAEYEVFTWSESNGMLGTGIVGAPDDGGLRPNPAVVSSDGATIAGTTYGSSGTDLEAFRWTADSGVVGLGFLPGTEGENGEADSQVRDMTPDGRLIVGRSGFYPDEIPFVWSEAAGMENFQQVLIDRYGMGDALEGWNLTSIQSVSANGQYFTGWSSPENHPSDGLETAWLIRLDVPWGTTVPEPSSLFLLALGLGAISNYRSGQ</sequence>
<proteinExistence type="predicted"/>
<feature type="domain" description="Ice-binding protein C-terminal" evidence="3">
    <location>
        <begin position="400"/>
        <end position="415"/>
    </location>
</feature>
<dbReference type="NCBIfam" id="TIGR02913">
    <property type="entry name" value="HAF_rpt"/>
    <property type="match status" value="1"/>
</dbReference>
<dbReference type="Proteomes" id="UP000318437">
    <property type="component" value="Unassembled WGS sequence"/>
</dbReference>
<evidence type="ECO:0000256" key="2">
    <source>
        <dbReference type="SAM" id="SignalP"/>
    </source>
</evidence>
<dbReference type="InterPro" id="IPR014262">
    <property type="entry name" value="HAF_rpt"/>
</dbReference>
<evidence type="ECO:0000256" key="1">
    <source>
        <dbReference type="SAM" id="MobiDB-lite"/>
    </source>
</evidence>
<keyword evidence="5" id="KW-1185">Reference proteome</keyword>
<feature type="compositionally biased region" description="Gly residues" evidence="1">
    <location>
        <begin position="90"/>
        <end position="101"/>
    </location>
</feature>